<proteinExistence type="predicted"/>
<dbReference type="Pfam" id="PF09861">
    <property type="entry name" value="Lar_N"/>
    <property type="match status" value="1"/>
</dbReference>
<organism evidence="2 3">
    <name type="scientific">Candidatus Desulfacyla euxinica</name>
    <dbReference type="NCBI Taxonomy" id="2841693"/>
    <lineage>
        <taxon>Bacteria</taxon>
        <taxon>Deltaproteobacteria</taxon>
        <taxon>Candidatus Desulfacyla</taxon>
    </lineage>
</organism>
<dbReference type="AlphaFoldDB" id="A0A8J6T4R0"/>
<feature type="domain" description="LarA-like N-terminal" evidence="1">
    <location>
        <begin position="15"/>
        <end position="206"/>
    </location>
</feature>
<dbReference type="InterPro" id="IPR048068">
    <property type="entry name" value="LarA-like"/>
</dbReference>
<dbReference type="Proteomes" id="UP000650524">
    <property type="component" value="Unassembled WGS sequence"/>
</dbReference>
<dbReference type="PANTHER" id="PTHR33171:SF17">
    <property type="entry name" value="LARA-LIKE N-TERMINAL DOMAIN-CONTAINING PROTEIN"/>
    <property type="match status" value="1"/>
</dbReference>
<dbReference type="Gene3D" id="3.90.226.30">
    <property type="match status" value="1"/>
</dbReference>
<dbReference type="InterPro" id="IPR018657">
    <property type="entry name" value="LarA-like_N"/>
</dbReference>
<evidence type="ECO:0000259" key="1">
    <source>
        <dbReference type="Pfam" id="PF09861"/>
    </source>
</evidence>
<gene>
    <name evidence="2" type="ORF">H8E19_10470</name>
</gene>
<protein>
    <submittedName>
        <fullName evidence="2">DUF2088 domain-containing protein</fullName>
    </submittedName>
</protein>
<name>A0A8J6T4R0_9DELT</name>
<dbReference type="Gene3D" id="3.40.50.11440">
    <property type="match status" value="1"/>
</dbReference>
<dbReference type="GO" id="GO:0050043">
    <property type="term" value="F:lactate racemase activity"/>
    <property type="evidence" value="ECO:0007669"/>
    <property type="project" value="InterPro"/>
</dbReference>
<dbReference type="EMBL" id="JACNJD010000237">
    <property type="protein sequence ID" value="MBC8177817.1"/>
    <property type="molecule type" value="Genomic_DNA"/>
</dbReference>
<evidence type="ECO:0000313" key="3">
    <source>
        <dbReference type="Proteomes" id="UP000650524"/>
    </source>
</evidence>
<accession>A0A8J6T4R0</accession>
<comment type="caution">
    <text evidence="2">The sequence shown here is derived from an EMBL/GenBank/DDBJ whole genome shotgun (WGS) entry which is preliminary data.</text>
</comment>
<reference evidence="2 3" key="1">
    <citation type="submission" date="2020-08" db="EMBL/GenBank/DDBJ databases">
        <title>Bridging the membrane lipid divide: bacteria of the FCB group superphylum have the potential to synthesize archaeal ether lipids.</title>
        <authorList>
            <person name="Villanueva L."/>
            <person name="Von Meijenfeldt F.A.B."/>
            <person name="Westbye A.B."/>
            <person name="Yadav S."/>
            <person name="Hopmans E.C."/>
            <person name="Dutilh B.E."/>
            <person name="Sinninghe Damste J.S."/>
        </authorList>
    </citation>
    <scope>NUCLEOTIDE SEQUENCE [LARGE SCALE GENOMIC DNA]</scope>
    <source>
        <strain evidence="2">NIOZ-UU27</strain>
    </source>
</reference>
<dbReference type="InterPro" id="IPR043166">
    <property type="entry name" value="LarA-like_C"/>
</dbReference>
<evidence type="ECO:0000313" key="2">
    <source>
        <dbReference type="EMBL" id="MBC8177817.1"/>
    </source>
</evidence>
<sequence length="431" mass="47549">METPFIIKRGRKEFFNIPPEWNLLTFAILEDQPATNDVSELTKKALRNPIESSRLTERLSPSDTIAILIEDLTRASPKGVVLKAVLEELEKTGIPDANIIIVIALGTHRGLRLEELEGAFGSELLKRYKFINHDCHAPDLVPVGKLRTGMTVKINRKVHEALFRIGIGSVFPHPMNGFGGGGKILFPGVADFDSILDHHFQYTFHDGTGLGKSEGNLFYEQICVVARSARLDFIINSILDQNDRVNDLIAGDPVDAHLAGIEKSKEIISQEFGLKADLTVITSFPYTEGPQIVKPLAPASMVTKEGGCIILCADLTGDLPDAFVDSFHRFHREHGDDLLRGVLDHFSHNRLIMKGGAIDFNMALGMTLAIQHRFRTILVSDDILKEKAEKMGFIYADGLQEAFEIGAGICPRPDVHIIPSGGVILPILRSH</sequence>
<dbReference type="PANTHER" id="PTHR33171">
    <property type="entry name" value="LAR_N DOMAIN-CONTAINING PROTEIN"/>
    <property type="match status" value="1"/>
</dbReference>